<keyword evidence="2" id="KW-1185">Reference proteome</keyword>
<dbReference type="Proteomes" id="UP000183986">
    <property type="component" value="Unassembled WGS sequence"/>
</dbReference>
<proteinExistence type="predicted"/>
<comment type="caution">
    <text evidence="1">The sequence shown here is derived from an EMBL/GenBank/DDBJ whole genome shotgun (WGS) entry which is preliminary data.</text>
</comment>
<organism evidence="1 2">
    <name type="scientific">Marinobacter nauticus</name>
    <name type="common">Marinobacter hydrocarbonoclasticus</name>
    <name type="synonym">Marinobacter aquaeolei</name>
    <dbReference type="NCBI Taxonomy" id="2743"/>
    <lineage>
        <taxon>Bacteria</taxon>
        <taxon>Pseudomonadati</taxon>
        <taxon>Pseudomonadota</taxon>
        <taxon>Gammaproteobacteria</taxon>
        <taxon>Pseudomonadales</taxon>
        <taxon>Marinobacteraceae</taxon>
        <taxon>Marinobacter</taxon>
    </lineage>
</organism>
<protein>
    <submittedName>
        <fullName evidence="1">Uncharacterized protein</fullName>
    </submittedName>
</protein>
<name>A0A1M2UX65_MARNT</name>
<accession>A0A1M2UX65</accession>
<dbReference type="AlphaFoldDB" id="A0A1M2UX65"/>
<evidence type="ECO:0000313" key="1">
    <source>
        <dbReference type="EMBL" id="OJS99916.1"/>
    </source>
</evidence>
<gene>
    <name evidence="1" type="ORF">BEE62_07315</name>
</gene>
<reference evidence="1" key="1">
    <citation type="submission" date="2016-11" db="EMBL/GenBank/DDBJ databases">
        <title>Draft Genome Sequence of Marinobacter hydrocarbonoclasticus strain STW2, a polyaromatic aromatic hydrocarbon degrading and denitrifying bacterium from rhizosphere of Seagrass Enhalus acodoides.</title>
        <authorList>
            <person name="Ling J."/>
            <person name="Dong J."/>
        </authorList>
    </citation>
    <scope>NUCLEOTIDE SEQUENCE [LARGE SCALE GENOMIC DNA]</scope>
    <source>
        <strain evidence="1">STW2</strain>
    </source>
</reference>
<dbReference type="EMBL" id="MPKY01000001">
    <property type="protein sequence ID" value="OJS99916.1"/>
    <property type="molecule type" value="Genomic_DNA"/>
</dbReference>
<evidence type="ECO:0000313" key="2">
    <source>
        <dbReference type="Proteomes" id="UP000183986"/>
    </source>
</evidence>
<sequence length="715" mass="79045">MRIIAVLACVFALGLAGVIWLSDQETLAFDPEVGDVRYFVVDQTSDVSLLGRANRKGISSHTNSILRSEVVHAGDDYTELRSGVVRASERVGRRTLVDTESVGRQSDEKTRLADFLKAGVVERISHGGVPMNVSYQGPSDGLESVEARPEFLQVVLLRSLRLFAWYPAQFPSDELAAGMTWQTAEREMDGLTLHPLQFKVSHLDDQTVTLTFGPLDPEREVQANAYHISGYLELERESGWPRQAAAKVLGGANYRGTMFEVNSRLSLRQTDIPPGPEPDRLLSQAEWSVRALPVDTSSSEFADHFQPSLGPISLDQGLAKLRGTLAWFGMQPVDYGYERSVGVESQVNSSDLQRVQFSPVIGVRLLGSDGEPVRNNVVPNPDFTLFKPDAGQGRPRSDRLPFLREGLTDEQLESVDTIELDMRVTRPDKMHTALLTPSQKEIEFDSAGLTLAIEDWSPERVRIRVETEEGIPVGELPPVMGYPVDQSGDAVPQFTIRMAHSTIESALAAIDTASANTRGERREMAKVFLDYIDALPPHEKKGVFIFEYTGTQSHPVDRLQFHYYSTRTEEITMTAPSALTTLSGGKVVSERTLYRGNVPRFDLKSERDEAASYRMDRSALPMVSAGGDSQLEQVENGTLKVSAEFLKTLQEVQSAFSLKQLPLVAFNEEGGALFPLGNGWPGPELERLQDGSGLIRYWGDIDSVEYPVSVLEGAR</sequence>